<dbReference type="EMBL" id="JBGBPQ010000016">
    <property type="protein sequence ID" value="KAL1508424.1"/>
    <property type="molecule type" value="Genomic_DNA"/>
</dbReference>
<gene>
    <name evidence="2" type="ORF">AB1Y20_004531</name>
</gene>
<comment type="caution">
    <text evidence="2">The sequence shown here is derived from an EMBL/GenBank/DDBJ whole genome shotgun (WGS) entry which is preliminary data.</text>
</comment>
<sequence length="305" mass="33295">MWLCRALLPCLGDDEMHDHHRFADEMPRRPSYRPRPEEPPVLGHRFSPRPLPSSPLLKPFSPPTSPRQSVYLPFPAGPAEPSAPRVLVLDPGSGETCNALQGLVHIHLAVAPEFDLQVKRYPPGWRSMVGVKLTEAEAAAASKVVISGVRSAWPSVDDLRGPAHPCNLATWASTLFDKRTNLMRSVDLTATGCDRWSARHAKASRRATSEFDCLVCGSRGGEVTLPALWLLGCRMPAVVINGGCAREKAGWLWPPGVYVVLLTGGRDRICNEYFAKQARANTSRTGTIEQLVGRGHPLTSNSSEA</sequence>
<reference evidence="2 3" key="1">
    <citation type="journal article" date="2024" name="Science">
        <title>Giant polyketide synthase enzymes in the biosynthesis of giant marine polyether toxins.</title>
        <authorList>
            <person name="Fallon T.R."/>
            <person name="Shende V.V."/>
            <person name="Wierzbicki I.H."/>
            <person name="Pendleton A.L."/>
            <person name="Watervoot N.F."/>
            <person name="Auber R.P."/>
            <person name="Gonzalez D.J."/>
            <person name="Wisecaver J.H."/>
            <person name="Moore B.S."/>
        </authorList>
    </citation>
    <scope>NUCLEOTIDE SEQUENCE [LARGE SCALE GENOMIC DNA]</scope>
    <source>
        <strain evidence="2 3">12B1</strain>
    </source>
</reference>
<name>A0AB34IXS2_PRYPA</name>
<evidence type="ECO:0000256" key="1">
    <source>
        <dbReference type="SAM" id="MobiDB-lite"/>
    </source>
</evidence>
<protein>
    <recommendedName>
        <fullName evidence="4">Exostosin GT47 domain-containing protein</fullName>
    </recommendedName>
</protein>
<evidence type="ECO:0000313" key="2">
    <source>
        <dbReference type="EMBL" id="KAL1508424.1"/>
    </source>
</evidence>
<feature type="region of interest" description="Disordered" evidence="1">
    <location>
        <begin position="26"/>
        <end position="75"/>
    </location>
</feature>
<proteinExistence type="predicted"/>
<dbReference type="AlphaFoldDB" id="A0AB34IXS2"/>
<accession>A0AB34IXS2</accession>
<feature type="compositionally biased region" description="Basic and acidic residues" evidence="1">
    <location>
        <begin position="26"/>
        <end position="38"/>
    </location>
</feature>
<evidence type="ECO:0000313" key="3">
    <source>
        <dbReference type="Proteomes" id="UP001515480"/>
    </source>
</evidence>
<keyword evidence="3" id="KW-1185">Reference proteome</keyword>
<evidence type="ECO:0008006" key="4">
    <source>
        <dbReference type="Google" id="ProtNLM"/>
    </source>
</evidence>
<organism evidence="2 3">
    <name type="scientific">Prymnesium parvum</name>
    <name type="common">Toxic golden alga</name>
    <dbReference type="NCBI Taxonomy" id="97485"/>
    <lineage>
        <taxon>Eukaryota</taxon>
        <taxon>Haptista</taxon>
        <taxon>Haptophyta</taxon>
        <taxon>Prymnesiophyceae</taxon>
        <taxon>Prymnesiales</taxon>
        <taxon>Prymnesiaceae</taxon>
        <taxon>Prymnesium</taxon>
    </lineage>
</organism>
<dbReference type="Proteomes" id="UP001515480">
    <property type="component" value="Unassembled WGS sequence"/>
</dbReference>